<accession>A0A9W9IYD5</accession>
<evidence type="ECO:0000313" key="4">
    <source>
        <dbReference type="EMBL" id="KAJ5184141.1"/>
    </source>
</evidence>
<keyword evidence="5" id="KW-1185">Reference proteome</keyword>
<evidence type="ECO:0000313" key="5">
    <source>
        <dbReference type="Proteomes" id="UP001146351"/>
    </source>
</evidence>
<reference evidence="4" key="1">
    <citation type="submission" date="2022-11" db="EMBL/GenBank/DDBJ databases">
        <authorList>
            <person name="Petersen C."/>
        </authorList>
    </citation>
    <scope>NUCLEOTIDE SEQUENCE</scope>
    <source>
        <strain evidence="4">IBT 21917</strain>
    </source>
</reference>
<feature type="domain" description="DUF7102" evidence="2">
    <location>
        <begin position="205"/>
        <end position="395"/>
    </location>
</feature>
<dbReference type="Proteomes" id="UP001146351">
    <property type="component" value="Unassembled WGS sequence"/>
</dbReference>
<dbReference type="AlphaFoldDB" id="A0A9W9IYD5"/>
<feature type="compositionally biased region" description="Basic and acidic residues" evidence="1">
    <location>
        <begin position="92"/>
        <end position="103"/>
    </location>
</feature>
<feature type="compositionally biased region" description="Polar residues" evidence="1">
    <location>
        <begin position="156"/>
        <end position="167"/>
    </location>
</feature>
<evidence type="ECO:0000256" key="1">
    <source>
        <dbReference type="SAM" id="MobiDB-lite"/>
    </source>
</evidence>
<name>A0A9W9IYD5_9EURO</name>
<dbReference type="EMBL" id="JAPQKO010000001">
    <property type="protein sequence ID" value="KAJ5184141.1"/>
    <property type="molecule type" value="Genomic_DNA"/>
</dbReference>
<feature type="compositionally biased region" description="Basic and acidic residues" evidence="1">
    <location>
        <begin position="22"/>
        <end position="39"/>
    </location>
</feature>
<feature type="compositionally biased region" description="Basic residues" evidence="1">
    <location>
        <begin position="1"/>
        <end position="10"/>
    </location>
</feature>
<feature type="compositionally biased region" description="Low complexity" evidence="1">
    <location>
        <begin position="43"/>
        <end position="55"/>
    </location>
</feature>
<sequence>MGAPVKKPRKASSLSQMLPTGKRMDLDHPVPDFAGDKLASKAGGTSSVSGSRTTSKISPGRFPNTASRTAGSSRKPATGQPPSNAPTALKPDNARDNESKRSALNESNSRRKSSGNGSTKTGLGTWLGSLSRFMDTRSMSQNERLLVGLPADPETPRSTQSGQSPSSYMERLETIKADNSPSGSSFTWGSQPNSPARSALATNLVLFLSTKLLRTHLPLVMYMEGLSAPPKLMFRDYDAIVYPPRAGAAVPDQPSTGISDPESQLPEEADIIISPNAGIMLTTTHDLTQRYLPGHPPLDPRFPDRTRFHGPVLTRMMKLSVRYEYLYILAYHSTPLSEASRSKMDPATKEGITSLQIFSSYMSSLSAHSHLIPLFVTPHPEKVAKTIFAMARRHMSAFQSINLSRAPAWDRAKDNEITSQVHRLITEHETRWEWFLRGLGFNPFAARLILAILEAREQNTAADGTARSALHVFLDMDPKRILYEFRRFVGRDVINRVCGAVGVAT</sequence>
<gene>
    <name evidence="4" type="ORF">N7492_001757</name>
</gene>
<proteinExistence type="predicted"/>
<dbReference type="Pfam" id="PF23395">
    <property type="entry name" value="SAM_6"/>
    <property type="match status" value="1"/>
</dbReference>
<feature type="region of interest" description="Disordered" evidence="1">
    <location>
        <begin position="1"/>
        <end position="126"/>
    </location>
</feature>
<feature type="region of interest" description="Disordered" evidence="1">
    <location>
        <begin position="148"/>
        <end position="168"/>
    </location>
</feature>
<organism evidence="4 5">
    <name type="scientific">Penicillium capsulatum</name>
    <dbReference type="NCBI Taxonomy" id="69766"/>
    <lineage>
        <taxon>Eukaryota</taxon>
        <taxon>Fungi</taxon>
        <taxon>Dikarya</taxon>
        <taxon>Ascomycota</taxon>
        <taxon>Pezizomycotina</taxon>
        <taxon>Eurotiomycetes</taxon>
        <taxon>Eurotiomycetidae</taxon>
        <taxon>Eurotiales</taxon>
        <taxon>Aspergillaceae</taxon>
        <taxon>Penicillium</taxon>
    </lineage>
</organism>
<dbReference type="InterPro" id="IPR057559">
    <property type="entry name" value="SAM_6"/>
</dbReference>
<dbReference type="OrthoDB" id="3647246at2759"/>
<dbReference type="InterPro" id="IPR055528">
    <property type="entry name" value="DUF7102"/>
</dbReference>
<evidence type="ECO:0000259" key="2">
    <source>
        <dbReference type="Pfam" id="PF23394"/>
    </source>
</evidence>
<feature type="domain" description="SAM-like" evidence="3">
    <location>
        <begin position="427"/>
        <end position="499"/>
    </location>
</feature>
<evidence type="ECO:0000259" key="3">
    <source>
        <dbReference type="Pfam" id="PF23395"/>
    </source>
</evidence>
<dbReference type="Pfam" id="PF23394">
    <property type="entry name" value="DUF7102"/>
    <property type="match status" value="1"/>
</dbReference>
<protein>
    <submittedName>
        <fullName evidence="4">Uncharacterized protein</fullName>
    </submittedName>
</protein>
<reference evidence="4" key="2">
    <citation type="journal article" date="2023" name="IMA Fungus">
        <title>Comparative genomic study of the Penicillium genus elucidates a diverse pangenome and 15 lateral gene transfer events.</title>
        <authorList>
            <person name="Petersen C."/>
            <person name="Sorensen T."/>
            <person name="Nielsen M.R."/>
            <person name="Sondergaard T.E."/>
            <person name="Sorensen J.L."/>
            <person name="Fitzpatrick D.A."/>
            <person name="Frisvad J.C."/>
            <person name="Nielsen K.L."/>
        </authorList>
    </citation>
    <scope>NUCLEOTIDE SEQUENCE</scope>
    <source>
        <strain evidence="4">IBT 21917</strain>
    </source>
</reference>
<comment type="caution">
    <text evidence="4">The sequence shown here is derived from an EMBL/GenBank/DDBJ whole genome shotgun (WGS) entry which is preliminary data.</text>
</comment>